<dbReference type="InterPro" id="IPR009297">
    <property type="entry name" value="DUF952"/>
</dbReference>
<accession>A0A1M5PNJ4</accession>
<dbReference type="Gene3D" id="3.20.170.20">
    <property type="entry name" value="Protein of unknown function DUF952"/>
    <property type="match status" value="1"/>
</dbReference>
<dbReference type="RefSeq" id="WP_073391351.1">
    <property type="nucleotide sequence ID" value="NZ_FQVU01000004.1"/>
</dbReference>
<gene>
    <name evidence="1" type="ORF">SAMN05443575_3139</name>
</gene>
<dbReference type="SUPFAM" id="SSF56399">
    <property type="entry name" value="ADP-ribosylation"/>
    <property type="match status" value="1"/>
</dbReference>
<organism evidence="1 2">
    <name type="scientific">Jatrophihabitans endophyticus</name>
    <dbReference type="NCBI Taxonomy" id="1206085"/>
    <lineage>
        <taxon>Bacteria</taxon>
        <taxon>Bacillati</taxon>
        <taxon>Actinomycetota</taxon>
        <taxon>Actinomycetes</taxon>
        <taxon>Jatrophihabitantales</taxon>
        <taxon>Jatrophihabitantaceae</taxon>
        <taxon>Jatrophihabitans</taxon>
    </lineage>
</organism>
<dbReference type="STRING" id="1206085.SAMN05443575_3139"/>
<evidence type="ECO:0000313" key="2">
    <source>
        <dbReference type="Proteomes" id="UP000186132"/>
    </source>
</evidence>
<keyword evidence="2" id="KW-1185">Reference proteome</keyword>
<dbReference type="EMBL" id="FQVU01000004">
    <property type="protein sequence ID" value="SHH03169.1"/>
    <property type="molecule type" value="Genomic_DNA"/>
</dbReference>
<dbReference type="Proteomes" id="UP000186132">
    <property type="component" value="Unassembled WGS sequence"/>
</dbReference>
<dbReference type="Pfam" id="PF06108">
    <property type="entry name" value="DUF952"/>
    <property type="match status" value="1"/>
</dbReference>
<reference evidence="1 2" key="1">
    <citation type="submission" date="2016-11" db="EMBL/GenBank/DDBJ databases">
        <authorList>
            <person name="Jaros S."/>
            <person name="Januszkiewicz K."/>
            <person name="Wedrychowicz H."/>
        </authorList>
    </citation>
    <scope>NUCLEOTIDE SEQUENCE [LARGE SCALE GENOMIC DNA]</scope>
    <source>
        <strain evidence="1 2">DSM 45627</strain>
    </source>
</reference>
<proteinExistence type="predicted"/>
<dbReference type="OrthoDB" id="5638018at2"/>
<evidence type="ECO:0000313" key="1">
    <source>
        <dbReference type="EMBL" id="SHH03169.1"/>
    </source>
</evidence>
<dbReference type="PANTHER" id="PTHR34129">
    <property type="entry name" value="BLR1139 PROTEIN"/>
    <property type="match status" value="1"/>
</dbReference>
<dbReference type="AlphaFoldDB" id="A0A1M5PNJ4"/>
<sequence length="112" mass="11857">MRLFHLVTPVAWAEAVAAGSYAPSSLATEGFVHFSFADQVGGTANLLYRDVAELVVVEIDPERTGAELRVEDSYGTGTQFPHLYGPVPVAAAVAVHPIARDEAGDWTFSPGA</sequence>
<name>A0A1M5PNJ4_9ACTN</name>
<protein>
    <submittedName>
        <fullName evidence="1">Uncharacterized conserved protein, DUF952 family</fullName>
    </submittedName>
</protein>
<dbReference type="PANTHER" id="PTHR34129:SF1">
    <property type="entry name" value="DUF952 DOMAIN-CONTAINING PROTEIN"/>
    <property type="match status" value="1"/>
</dbReference>